<dbReference type="AlphaFoldDB" id="A0A2I2FWR1"/>
<feature type="transmembrane region" description="Helical" evidence="5">
    <location>
        <begin position="52"/>
        <end position="69"/>
    </location>
</feature>
<evidence type="ECO:0000256" key="1">
    <source>
        <dbReference type="ARBA" id="ARBA00004141"/>
    </source>
</evidence>
<feature type="transmembrane region" description="Helical" evidence="5">
    <location>
        <begin position="89"/>
        <end position="106"/>
    </location>
</feature>
<dbReference type="RefSeq" id="XP_024700349.1">
    <property type="nucleotide sequence ID" value="XM_024855067.1"/>
</dbReference>
<keyword evidence="4 5" id="KW-0472">Membrane</keyword>
<dbReference type="GeneID" id="36562773"/>
<dbReference type="STRING" id="1392250.A0A2I2FWR1"/>
<feature type="transmembrane region" description="Helical" evidence="5">
    <location>
        <begin position="207"/>
        <end position="224"/>
    </location>
</feature>
<evidence type="ECO:0000256" key="2">
    <source>
        <dbReference type="ARBA" id="ARBA00022692"/>
    </source>
</evidence>
<feature type="transmembrane region" description="Helical" evidence="5">
    <location>
        <begin position="126"/>
        <end position="146"/>
    </location>
</feature>
<dbReference type="Proteomes" id="UP000234275">
    <property type="component" value="Unassembled WGS sequence"/>
</dbReference>
<dbReference type="OrthoDB" id="3358017at2759"/>
<reference evidence="6 7" key="1">
    <citation type="submission" date="2016-12" db="EMBL/GenBank/DDBJ databases">
        <title>The genomes of Aspergillus section Nigri reveals drivers in fungal speciation.</title>
        <authorList>
            <consortium name="DOE Joint Genome Institute"/>
            <person name="Vesth T.C."/>
            <person name="Nybo J."/>
            <person name="Theobald S."/>
            <person name="Brandl J."/>
            <person name="Frisvad J.C."/>
            <person name="Nielsen K.F."/>
            <person name="Lyhne E.K."/>
            <person name="Kogle M.E."/>
            <person name="Kuo A."/>
            <person name="Riley R."/>
            <person name="Clum A."/>
            <person name="Nolan M."/>
            <person name="Lipzen A."/>
            <person name="Salamov A."/>
            <person name="Henrissat B."/>
            <person name="Wiebenga A."/>
            <person name="De Vries R.P."/>
            <person name="Grigoriev I.V."/>
            <person name="Mortensen U.H."/>
            <person name="Andersen M.R."/>
            <person name="Baker S.E."/>
        </authorList>
    </citation>
    <scope>NUCLEOTIDE SEQUENCE [LARGE SCALE GENOMIC DNA]</scope>
    <source>
        <strain evidence="6 7">IBT 23096</strain>
    </source>
</reference>
<sequence length="303" mass="34400">MDFEFHPGQNGSDPWVEFYPYNPSKPAGYAFVVIFGIATIAHLVLMFPYRAAYFIPMLLGGVCETFSYYGRAWSHNNRTLISSWALQQMLIMCAPPLVAATIYMILGRIIRACNAEHHSSIRTKWLTFIFVTNDVLCFLTQIFGAGVQVTGDAHIMSIGVKVVLVGLVFALVVFAVFVWVAFQFHRRLKRDPTPVAYQNGGLHWERYMWAIYISCLALMIRNLVRTIEFGASGSDLGKKEIYIYIFDAVMMFISMAVLIVWHPGLLIKRLRNMNKANEMYGPLEGETQSADVPLTGYMAQERH</sequence>
<dbReference type="PANTHER" id="PTHR31465:SF17">
    <property type="entry name" value="DOMAIN PROTEIN, PUTATIVE (AFU_ORTHOLOGUE AFUA_5G09900)-RELATED"/>
    <property type="match status" value="1"/>
</dbReference>
<dbReference type="PANTHER" id="PTHR31465">
    <property type="entry name" value="PROTEIN RTA1-RELATED"/>
    <property type="match status" value="1"/>
</dbReference>
<organism evidence="6 7">
    <name type="scientific">Aspergillus steynii IBT 23096</name>
    <dbReference type="NCBI Taxonomy" id="1392250"/>
    <lineage>
        <taxon>Eukaryota</taxon>
        <taxon>Fungi</taxon>
        <taxon>Dikarya</taxon>
        <taxon>Ascomycota</taxon>
        <taxon>Pezizomycotina</taxon>
        <taxon>Eurotiomycetes</taxon>
        <taxon>Eurotiomycetidae</taxon>
        <taxon>Eurotiales</taxon>
        <taxon>Aspergillaceae</taxon>
        <taxon>Aspergillus</taxon>
        <taxon>Aspergillus subgen. Circumdati</taxon>
    </lineage>
</organism>
<feature type="transmembrane region" description="Helical" evidence="5">
    <location>
        <begin position="158"/>
        <end position="182"/>
    </location>
</feature>
<dbReference type="Pfam" id="PF04479">
    <property type="entry name" value="RTA1"/>
    <property type="match status" value="1"/>
</dbReference>
<proteinExistence type="predicted"/>
<comment type="caution">
    <text evidence="6">The sequence shown here is derived from an EMBL/GenBank/DDBJ whole genome shotgun (WGS) entry which is preliminary data.</text>
</comment>
<feature type="transmembrane region" description="Helical" evidence="5">
    <location>
        <begin position="27"/>
        <end position="45"/>
    </location>
</feature>
<dbReference type="InterPro" id="IPR007568">
    <property type="entry name" value="RTA1"/>
</dbReference>
<evidence type="ECO:0000256" key="3">
    <source>
        <dbReference type="ARBA" id="ARBA00022989"/>
    </source>
</evidence>
<feature type="transmembrane region" description="Helical" evidence="5">
    <location>
        <begin position="244"/>
        <end position="267"/>
    </location>
</feature>
<dbReference type="EMBL" id="MSFO01000008">
    <property type="protein sequence ID" value="PLB45047.1"/>
    <property type="molecule type" value="Genomic_DNA"/>
</dbReference>
<dbReference type="GO" id="GO:0016020">
    <property type="term" value="C:membrane"/>
    <property type="evidence" value="ECO:0007669"/>
    <property type="project" value="UniProtKB-SubCell"/>
</dbReference>
<evidence type="ECO:0000256" key="4">
    <source>
        <dbReference type="ARBA" id="ARBA00023136"/>
    </source>
</evidence>
<name>A0A2I2FWR1_9EURO</name>
<keyword evidence="3 5" id="KW-1133">Transmembrane helix</keyword>
<evidence type="ECO:0000313" key="6">
    <source>
        <dbReference type="EMBL" id="PLB45047.1"/>
    </source>
</evidence>
<accession>A0A2I2FWR1</accession>
<protein>
    <submittedName>
        <fullName evidence="6">RTA1 domain protein</fullName>
    </submittedName>
</protein>
<evidence type="ECO:0000256" key="5">
    <source>
        <dbReference type="SAM" id="Phobius"/>
    </source>
</evidence>
<dbReference type="VEuPathDB" id="FungiDB:P170DRAFT_513121"/>
<gene>
    <name evidence="6" type="ORF">P170DRAFT_513121</name>
</gene>
<evidence type="ECO:0000313" key="7">
    <source>
        <dbReference type="Proteomes" id="UP000234275"/>
    </source>
</evidence>
<keyword evidence="2 5" id="KW-0812">Transmembrane</keyword>
<comment type="subcellular location">
    <subcellularLocation>
        <location evidence="1">Membrane</location>
        <topology evidence="1">Multi-pass membrane protein</topology>
    </subcellularLocation>
</comment>
<keyword evidence="7" id="KW-1185">Reference proteome</keyword>